<dbReference type="InterPro" id="IPR029063">
    <property type="entry name" value="SAM-dependent_MTases_sf"/>
</dbReference>
<dbReference type="InterPro" id="IPR003356">
    <property type="entry name" value="DNA_methylase_A-5"/>
</dbReference>
<evidence type="ECO:0000256" key="1">
    <source>
        <dbReference type="ARBA" id="ARBA00006594"/>
    </source>
</evidence>
<dbReference type="SUPFAM" id="SSF53335">
    <property type="entry name" value="S-adenosyl-L-methionine-dependent methyltransferases"/>
    <property type="match status" value="1"/>
</dbReference>
<dbReference type="GO" id="GO:0008170">
    <property type="term" value="F:N-methyltransferase activity"/>
    <property type="evidence" value="ECO:0007669"/>
    <property type="project" value="InterPro"/>
</dbReference>
<keyword evidence="9" id="KW-1185">Reference proteome</keyword>
<feature type="domain" description="DNA methylase adenine-specific" evidence="6">
    <location>
        <begin position="304"/>
        <end position="496"/>
    </location>
</feature>
<protein>
    <recommendedName>
        <fullName evidence="2">site-specific DNA-methyltransferase (adenine-specific)</fullName>
        <ecNumber evidence="2">2.1.1.72</ecNumber>
    </recommendedName>
</protein>
<organism evidence="8 9">
    <name type="scientific">Thermalbibacter longus</name>
    <dbReference type="NCBI Taxonomy" id="2951981"/>
    <lineage>
        <taxon>Bacteria</taxon>
        <taxon>Pseudomonadati</taxon>
        <taxon>Thermomicrobiota</taxon>
        <taxon>Thermomicrobia</taxon>
        <taxon>Thermomicrobiales</taxon>
        <taxon>Thermomicrobiaceae</taxon>
        <taxon>Thermalbibacter</taxon>
    </lineage>
</organism>
<dbReference type="InterPro" id="IPR050953">
    <property type="entry name" value="N4_N6_ade-DNA_methylase"/>
</dbReference>
<proteinExistence type="inferred from homology"/>
<dbReference type="GO" id="GO:0003677">
    <property type="term" value="F:DNA binding"/>
    <property type="evidence" value="ECO:0007669"/>
    <property type="project" value="InterPro"/>
</dbReference>
<dbReference type="EC" id="2.1.1.72" evidence="2"/>
<dbReference type="EMBL" id="JAMSLR010000005">
    <property type="protein sequence ID" value="MCM8749379.1"/>
    <property type="molecule type" value="Genomic_DNA"/>
</dbReference>
<evidence type="ECO:0000259" key="7">
    <source>
        <dbReference type="Pfam" id="PF18135"/>
    </source>
</evidence>
<dbReference type="RefSeq" id="WP_284057159.1">
    <property type="nucleotide sequence ID" value="NZ_JAMSLR010000005.1"/>
</dbReference>
<gene>
    <name evidence="8" type="ORF">NET02_09495</name>
</gene>
<dbReference type="Gene3D" id="3.40.50.150">
    <property type="entry name" value="Vaccinia Virus protein VP39"/>
    <property type="match status" value="1"/>
</dbReference>
<keyword evidence="3 8" id="KW-0489">Methyltransferase</keyword>
<dbReference type="Pfam" id="PF02384">
    <property type="entry name" value="N6_Mtase"/>
    <property type="match status" value="1"/>
</dbReference>
<comment type="catalytic activity">
    <reaction evidence="5">
        <text>a 2'-deoxyadenosine in DNA + S-adenosyl-L-methionine = an N(6)-methyl-2'-deoxyadenosine in DNA + S-adenosyl-L-homocysteine + H(+)</text>
        <dbReference type="Rhea" id="RHEA:15197"/>
        <dbReference type="Rhea" id="RHEA-COMP:12418"/>
        <dbReference type="Rhea" id="RHEA-COMP:12419"/>
        <dbReference type="ChEBI" id="CHEBI:15378"/>
        <dbReference type="ChEBI" id="CHEBI:57856"/>
        <dbReference type="ChEBI" id="CHEBI:59789"/>
        <dbReference type="ChEBI" id="CHEBI:90615"/>
        <dbReference type="ChEBI" id="CHEBI:90616"/>
        <dbReference type="EC" id="2.1.1.72"/>
    </reaction>
</comment>
<dbReference type="PANTHER" id="PTHR33841:SF1">
    <property type="entry name" value="DNA METHYLTRANSFERASE A"/>
    <property type="match status" value="1"/>
</dbReference>
<evidence type="ECO:0000256" key="4">
    <source>
        <dbReference type="ARBA" id="ARBA00022679"/>
    </source>
</evidence>
<evidence type="ECO:0000259" key="6">
    <source>
        <dbReference type="Pfam" id="PF02384"/>
    </source>
</evidence>
<dbReference type="Pfam" id="PF18135">
    <property type="entry name" value="Type_ISP_C"/>
    <property type="match status" value="1"/>
</dbReference>
<dbReference type="AlphaFoldDB" id="A0AA41WF12"/>
<evidence type="ECO:0000313" key="9">
    <source>
        <dbReference type="Proteomes" id="UP001165306"/>
    </source>
</evidence>
<dbReference type="Proteomes" id="UP001165306">
    <property type="component" value="Unassembled WGS sequence"/>
</dbReference>
<evidence type="ECO:0000256" key="2">
    <source>
        <dbReference type="ARBA" id="ARBA00011900"/>
    </source>
</evidence>
<reference evidence="8" key="1">
    <citation type="submission" date="2022-06" db="EMBL/GenBank/DDBJ databases">
        <title>CFH 74404 Thermomicrobiaceae sp.</title>
        <authorList>
            <person name="Ming H."/>
            <person name="Li W.-J."/>
            <person name="Zhao Z."/>
        </authorList>
    </citation>
    <scope>NUCLEOTIDE SEQUENCE</scope>
    <source>
        <strain evidence="8">CFH 74404</strain>
    </source>
</reference>
<name>A0AA41WF12_9BACT</name>
<dbReference type="PRINTS" id="PR00507">
    <property type="entry name" value="N12N6MTFRASE"/>
</dbReference>
<sequence>MAFTRVFKDYLRDVTAIYHRGDAREESFYDPLARLLQAVASLSGRQDIAVTILPRPTEAGNPDFRVWNGRDRIVGYVEAKHPDVQNLDQVETSEQLQRYLDTFPNLILTNFLEFRLYRSRSLVAQARLARPYTLRFGQVPPVEHGDELTQLLEQFLSFALPAIQSAETLAIELAKRTRFLREVVLDELRQEQAIGHGNLLGFYEAFKQHLLAQLSEVDFADLYAQTITYGLFAARTRAQNGFNRRMAFYSVPRTVGILRDVFRFISLEDPPAQIEWIVDDIAEVLAVADVVGVLHQFYRERRGQDPIVHFYETFLAAYDPEERERRGVYYTPEPVVDYIVRSLHRILQDKFGRNDGLADPGVTLLDPAAGTMTFPARACQLAVQAFEQKYGSGGRREFIRSHLLRHFYAFELMMAPYAVGHLKMAFYLDELGYHLQDDERFQLYLTNTLEMEELQQTNLPGMASLAEESRLAGLVKKKQPILVILGNPPYSGHSANKGQWILQLIEEYKRVDGRALGERNPKWLQDDYVKFLRFAQWKIEQTGRGVVGMITNHSYLDNPTFRGMRSSLLRSFDEIYVLNLHGNSLRRERAPDGSEDENVFDIRQGVAIAFFVKHGAKAPEQPGRVFHAELWGTREAKYAWLQQHDVSTTEWREVAPRPAFYLFQPRDEIALHRYEQFVKVTEIFPVNVIGIQTHRDHFAIDFDQDALMQRIRTFLNPRLTDDMVRETFNLRDNRDWKLSEKRKLLQDDQNWERAIVPILYRPFDRRWIFYHHHAIDFGRRTVMRHMLAGENVALNTVRQTRMGKWAHAVISDTLTSAVYVEIKDGSNLFPLYLYPDSERRDLFSQLDPRERRPNVPPGLLQQLADSYGREPMPEDILAYVYAILYAPSYREKYADFLKTDFPRIPFTADPELFGLLAGLGRRLIDLHLLRSRELDPPLARFEGEGDNSVARTRREGFNYDPATECLSINTAQHFAPVPLEVWEYQLGGYQVVQKWLKDRAGRQLSLDEIRTYCRIVTALHRTIAIQDEIDELYPNVEEQLIILSSLAQSQEAS</sequence>
<accession>A0AA41WF12</accession>
<comment type="similarity">
    <text evidence="1">Belongs to the N(4)/N(6)-methyltransferase family.</text>
</comment>
<dbReference type="GO" id="GO:0009007">
    <property type="term" value="F:site-specific DNA-methyltransferase (adenine-specific) activity"/>
    <property type="evidence" value="ECO:0007669"/>
    <property type="project" value="UniProtKB-EC"/>
</dbReference>
<evidence type="ECO:0000256" key="5">
    <source>
        <dbReference type="ARBA" id="ARBA00047942"/>
    </source>
</evidence>
<dbReference type="GO" id="GO:0032259">
    <property type="term" value="P:methylation"/>
    <property type="evidence" value="ECO:0007669"/>
    <property type="project" value="UniProtKB-KW"/>
</dbReference>
<dbReference type="PANTHER" id="PTHR33841">
    <property type="entry name" value="DNA METHYLTRANSFERASE YEEA-RELATED"/>
    <property type="match status" value="1"/>
</dbReference>
<keyword evidence="4" id="KW-0808">Transferase</keyword>
<dbReference type="InterPro" id="IPR041635">
    <property type="entry name" value="Type_ISP_LLaBIII_C"/>
</dbReference>
<evidence type="ECO:0000256" key="3">
    <source>
        <dbReference type="ARBA" id="ARBA00022603"/>
    </source>
</evidence>
<evidence type="ECO:0000313" key="8">
    <source>
        <dbReference type="EMBL" id="MCM8749379.1"/>
    </source>
</evidence>
<comment type="caution">
    <text evidence="8">The sequence shown here is derived from an EMBL/GenBank/DDBJ whole genome shotgun (WGS) entry which is preliminary data.</text>
</comment>
<feature type="domain" description="Type ISP restriction-modification enzyme LLaBIII C-terminal specificity" evidence="7">
    <location>
        <begin position="682"/>
        <end position="1025"/>
    </location>
</feature>